<name>A0A2S3X7G8_PSEPU</name>
<reference evidence="1 2" key="2">
    <citation type="submission" date="2018-03" db="EMBL/GenBank/DDBJ databases">
        <title>Draft genome of Pseudomonas putida strain KH-21-114.</title>
        <authorList>
            <person name="Yoshizawa S."/>
            <person name="Khan N.H."/>
            <person name="Nishimura M."/>
            <person name="Chiura H.X."/>
            <person name="Ogura Y."/>
            <person name="Hayashi T."/>
            <person name="Kogure K."/>
        </authorList>
    </citation>
    <scope>NUCLEOTIDE SEQUENCE [LARGE SCALE GENOMIC DNA]</scope>
    <source>
        <strain evidence="1 2">KH-21-114</strain>
    </source>
</reference>
<evidence type="ECO:0000313" key="1">
    <source>
        <dbReference type="EMBL" id="POG11405.1"/>
    </source>
</evidence>
<dbReference type="Proteomes" id="UP000237230">
    <property type="component" value="Unassembled WGS sequence"/>
</dbReference>
<gene>
    <name evidence="1" type="ORF">BGP84_17325</name>
</gene>
<dbReference type="OrthoDB" id="6903873at2"/>
<dbReference type="AlphaFoldDB" id="A0A2S3X7G8"/>
<sequence length="217" mass="24976">MSDYNFNPGFSFLARCWWQVSGGFIQAEQWDTLDHALAPIWVQFGSEGFVHNDHWDRYLRAEPEGVKVLQLGPSDYRTSEHRYCELFWFGAYNLRQDRSGAKLRYEIRPYDRVWTPYNWILENNPSPWSGYVAMRRPSQRAGALGAESTSMLWSLGGLDLSNLSKGQRHCNIELLSPSGRLARRYYKRGAWLLNTVSGTPGLISLEIENVPHPAFKG</sequence>
<dbReference type="RefSeq" id="WP_103448139.1">
    <property type="nucleotide sequence ID" value="NZ_MINH01000019.1"/>
</dbReference>
<comment type="caution">
    <text evidence="1">The sequence shown here is derived from an EMBL/GenBank/DDBJ whole genome shotgun (WGS) entry which is preliminary data.</text>
</comment>
<accession>A0A2S3X7G8</accession>
<dbReference type="EMBL" id="MINH01000019">
    <property type="protein sequence ID" value="POG11405.1"/>
    <property type="molecule type" value="Genomic_DNA"/>
</dbReference>
<proteinExistence type="predicted"/>
<organism evidence="1 2">
    <name type="scientific">Pseudomonas putida</name>
    <name type="common">Arthrobacter siderocapsulatus</name>
    <dbReference type="NCBI Taxonomy" id="303"/>
    <lineage>
        <taxon>Bacteria</taxon>
        <taxon>Pseudomonadati</taxon>
        <taxon>Pseudomonadota</taxon>
        <taxon>Gammaproteobacteria</taxon>
        <taxon>Pseudomonadales</taxon>
        <taxon>Pseudomonadaceae</taxon>
        <taxon>Pseudomonas</taxon>
    </lineage>
</organism>
<protein>
    <submittedName>
        <fullName evidence="1">Uncharacterized protein</fullName>
    </submittedName>
</protein>
<reference evidence="1 2" key="1">
    <citation type="submission" date="2016-08" db="EMBL/GenBank/DDBJ databases">
        <authorList>
            <person name="Seilhamer J.J."/>
        </authorList>
    </citation>
    <scope>NUCLEOTIDE SEQUENCE [LARGE SCALE GENOMIC DNA]</scope>
    <source>
        <strain evidence="1 2">KH-21-114</strain>
    </source>
</reference>
<evidence type="ECO:0000313" key="2">
    <source>
        <dbReference type="Proteomes" id="UP000237230"/>
    </source>
</evidence>